<keyword evidence="1" id="KW-0694">RNA-binding</keyword>
<name>A0A0U1KRK6_9FIRM</name>
<reference evidence="3" key="1">
    <citation type="submission" date="2015-03" db="EMBL/GenBank/DDBJ databases">
        <authorList>
            <person name="Nijsse Bart"/>
        </authorList>
    </citation>
    <scope>NUCLEOTIDE SEQUENCE [LARGE SCALE GENOMIC DNA]</scope>
</reference>
<dbReference type="GO" id="GO:0003723">
    <property type="term" value="F:RNA binding"/>
    <property type="evidence" value="ECO:0007669"/>
    <property type="project" value="UniProtKB-KW"/>
</dbReference>
<accession>A0A0U1KRK6</accession>
<dbReference type="Gene3D" id="3.10.290.10">
    <property type="entry name" value="RNA-binding S4 domain"/>
    <property type="match status" value="1"/>
</dbReference>
<dbReference type="PROSITE" id="PS50889">
    <property type="entry name" value="S4"/>
    <property type="match status" value="1"/>
</dbReference>
<organism evidence="2 3">
    <name type="scientific">Sporomusa ovata</name>
    <dbReference type="NCBI Taxonomy" id="2378"/>
    <lineage>
        <taxon>Bacteria</taxon>
        <taxon>Bacillati</taxon>
        <taxon>Bacillota</taxon>
        <taxon>Negativicutes</taxon>
        <taxon>Selenomonadales</taxon>
        <taxon>Sporomusaceae</taxon>
        <taxon>Sporomusa</taxon>
    </lineage>
</organism>
<sequence length="73" mass="8250">MEEIEIYTSEINIDQLLKWAGIIDNGAQIKPLLENKLIKLNGTTVTERRKKVRINDVIAIDGIGCWRIITGEA</sequence>
<proteinExistence type="predicted"/>
<gene>
    <name evidence="2" type="ORF">SpAn4DRAFT_4913</name>
</gene>
<dbReference type="RefSeq" id="WP_021168315.1">
    <property type="nucleotide sequence ID" value="NZ_CTRP01000001.1"/>
</dbReference>
<dbReference type="InterPro" id="IPR036986">
    <property type="entry name" value="S4_RNA-bd_sf"/>
</dbReference>
<dbReference type="AlphaFoldDB" id="A0A0U1KRK6"/>
<dbReference type="Proteomes" id="UP000049855">
    <property type="component" value="Unassembled WGS sequence"/>
</dbReference>
<dbReference type="EMBL" id="CTRP01000001">
    <property type="protein sequence ID" value="CQR70048.1"/>
    <property type="molecule type" value="Genomic_DNA"/>
</dbReference>
<evidence type="ECO:0000313" key="2">
    <source>
        <dbReference type="EMBL" id="CQR70048.1"/>
    </source>
</evidence>
<evidence type="ECO:0000256" key="1">
    <source>
        <dbReference type="PROSITE-ProRule" id="PRU00182"/>
    </source>
</evidence>
<keyword evidence="3" id="KW-1185">Reference proteome</keyword>
<evidence type="ECO:0000313" key="3">
    <source>
        <dbReference type="Proteomes" id="UP000049855"/>
    </source>
</evidence>
<dbReference type="SUPFAM" id="SSF55174">
    <property type="entry name" value="Alpha-L RNA-binding motif"/>
    <property type="match status" value="1"/>
</dbReference>
<protein>
    <submittedName>
        <fullName evidence="2">Uncharacterized protein</fullName>
    </submittedName>
</protein>
<dbReference type="Pfam" id="PF13275">
    <property type="entry name" value="S4_2"/>
    <property type="match status" value="1"/>
</dbReference>
<dbReference type="CDD" id="cd00165">
    <property type="entry name" value="S4"/>
    <property type="match status" value="1"/>
</dbReference>